<evidence type="ECO:0000313" key="2">
    <source>
        <dbReference type="EMBL" id="RDD62188.1"/>
    </source>
</evidence>
<dbReference type="AlphaFoldDB" id="A0A369TA82"/>
<gene>
    <name evidence="2" type="ORF">DRB17_08090</name>
</gene>
<name>A0A369TA82_9PROT</name>
<dbReference type="RefSeq" id="WP_114581703.1">
    <property type="nucleotide sequence ID" value="NZ_QPMH01000006.1"/>
</dbReference>
<dbReference type="Pfam" id="PF01425">
    <property type="entry name" value="Amidase"/>
    <property type="match status" value="1"/>
</dbReference>
<dbReference type="PROSITE" id="PS00571">
    <property type="entry name" value="AMIDASES"/>
    <property type="match status" value="1"/>
</dbReference>
<organism evidence="2 3">
    <name type="scientific">Ferruginivarius sediminum</name>
    <dbReference type="NCBI Taxonomy" id="2661937"/>
    <lineage>
        <taxon>Bacteria</taxon>
        <taxon>Pseudomonadati</taxon>
        <taxon>Pseudomonadota</taxon>
        <taxon>Alphaproteobacteria</taxon>
        <taxon>Rhodospirillales</taxon>
        <taxon>Rhodospirillaceae</taxon>
        <taxon>Ferruginivarius</taxon>
    </lineage>
</organism>
<dbReference type="PANTHER" id="PTHR11895">
    <property type="entry name" value="TRANSAMIDASE"/>
    <property type="match status" value="1"/>
</dbReference>
<dbReference type="InterPro" id="IPR036928">
    <property type="entry name" value="AS_sf"/>
</dbReference>
<protein>
    <submittedName>
        <fullName evidence="2">Amidase</fullName>
    </submittedName>
</protein>
<evidence type="ECO:0000259" key="1">
    <source>
        <dbReference type="Pfam" id="PF01425"/>
    </source>
</evidence>
<dbReference type="InterPro" id="IPR020556">
    <property type="entry name" value="Amidase_CS"/>
</dbReference>
<dbReference type="Proteomes" id="UP000253941">
    <property type="component" value="Unassembled WGS sequence"/>
</dbReference>
<sequence>MRGVTSDSRDAYWARSAVEVVSLLQSGEITPNELLDSLEDRVSEVDRHVNALPTLCFDRARRAARSCSRMDKRRGPLWGLPVAIKDSVPVAAVRTTYGSRAFAEHVPERSAGLVELIEARGGIVYAKSNTPEFEAGANTFNEVFGATRNPWDVRLSAGGSSGGAAVAVATGMAWLAQGTDFACSLRNPASFNGVVGLRPGPGVVPQGSNGVPFQTLSVAGPIARSVADCGLFLDAMAGHSSQDPLSFDGSGRRYTEAAATPRCPARIAFSADLGITAVEDGVVSICRSAVAALGGEGIDVIETHPDMREAHWAFRTLRALQFATAWAHVLDDHRNELKPEVVWNIEEGLALTAEDIVAAERARAAICARVVEFLAEYEFLLLPTAIVPPFPLEQRYVDRCAGLKFDNYLEWMAIAYAISLTACPAISVPCGLTEEGVPVGLQIIARPRAERALLSFAAFVEEMFGVYLSLPIDPRPIGGDD</sequence>
<dbReference type="EMBL" id="QPMH01000006">
    <property type="protein sequence ID" value="RDD62188.1"/>
    <property type="molecule type" value="Genomic_DNA"/>
</dbReference>
<dbReference type="Gene3D" id="3.90.1300.10">
    <property type="entry name" value="Amidase signature (AS) domain"/>
    <property type="match status" value="1"/>
</dbReference>
<evidence type="ECO:0000313" key="3">
    <source>
        <dbReference type="Proteomes" id="UP000253941"/>
    </source>
</evidence>
<dbReference type="SUPFAM" id="SSF75304">
    <property type="entry name" value="Amidase signature (AS) enzymes"/>
    <property type="match status" value="1"/>
</dbReference>
<comment type="caution">
    <text evidence="2">The sequence shown here is derived from an EMBL/GenBank/DDBJ whole genome shotgun (WGS) entry which is preliminary data.</text>
</comment>
<dbReference type="InterPro" id="IPR023631">
    <property type="entry name" value="Amidase_dom"/>
</dbReference>
<keyword evidence="3" id="KW-1185">Reference proteome</keyword>
<dbReference type="PANTHER" id="PTHR11895:SF76">
    <property type="entry name" value="INDOLEACETAMIDE HYDROLASE"/>
    <property type="match status" value="1"/>
</dbReference>
<dbReference type="InterPro" id="IPR000120">
    <property type="entry name" value="Amidase"/>
</dbReference>
<dbReference type="GO" id="GO:0003824">
    <property type="term" value="F:catalytic activity"/>
    <property type="evidence" value="ECO:0007669"/>
    <property type="project" value="InterPro"/>
</dbReference>
<proteinExistence type="predicted"/>
<feature type="domain" description="Amidase" evidence="1">
    <location>
        <begin position="33"/>
        <end position="454"/>
    </location>
</feature>
<accession>A0A369TA82</accession>
<reference evidence="2 3" key="1">
    <citation type="submission" date="2018-07" db="EMBL/GenBank/DDBJ databases">
        <title>Venubactetium sediminum gen. nov., sp. nov., isolated from a marine solar saltern.</title>
        <authorList>
            <person name="Wang S."/>
        </authorList>
    </citation>
    <scope>NUCLEOTIDE SEQUENCE [LARGE SCALE GENOMIC DNA]</scope>
    <source>
        <strain evidence="2 3">WD2A32</strain>
    </source>
</reference>